<keyword evidence="4" id="KW-1185">Reference proteome</keyword>
<dbReference type="VEuPathDB" id="VectorBase:ASIC010399"/>
<name>A0A084VXH2_ANOSI</name>
<gene>
    <name evidence="2" type="ORF">ZHAS_00010399</name>
</gene>
<dbReference type="EnsemblMetazoa" id="ASIC010399-RA">
    <property type="protein sequence ID" value="ASIC010399-PA"/>
    <property type="gene ID" value="ASIC010399"/>
</dbReference>
<feature type="compositionally biased region" description="Low complexity" evidence="1">
    <location>
        <begin position="71"/>
        <end position="87"/>
    </location>
</feature>
<feature type="region of interest" description="Disordered" evidence="1">
    <location>
        <begin position="67"/>
        <end position="87"/>
    </location>
</feature>
<evidence type="ECO:0000313" key="4">
    <source>
        <dbReference type="Proteomes" id="UP000030765"/>
    </source>
</evidence>
<proteinExistence type="predicted"/>
<accession>A0A084VXH2</accession>
<protein>
    <submittedName>
        <fullName evidence="2 3">Anthranilate synthase</fullName>
    </submittedName>
</protein>
<organism evidence="2">
    <name type="scientific">Anopheles sinensis</name>
    <name type="common">Mosquito</name>
    <dbReference type="NCBI Taxonomy" id="74873"/>
    <lineage>
        <taxon>Eukaryota</taxon>
        <taxon>Metazoa</taxon>
        <taxon>Ecdysozoa</taxon>
        <taxon>Arthropoda</taxon>
        <taxon>Hexapoda</taxon>
        <taxon>Insecta</taxon>
        <taxon>Pterygota</taxon>
        <taxon>Neoptera</taxon>
        <taxon>Endopterygota</taxon>
        <taxon>Diptera</taxon>
        <taxon>Nematocera</taxon>
        <taxon>Culicoidea</taxon>
        <taxon>Culicidae</taxon>
        <taxon>Anophelinae</taxon>
        <taxon>Anopheles</taxon>
    </lineage>
</organism>
<dbReference type="AlphaFoldDB" id="A0A084VXH2"/>
<reference evidence="3" key="2">
    <citation type="submission" date="2020-05" db="UniProtKB">
        <authorList>
            <consortium name="EnsemblMetazoa"/>
        </authorList>
    </citation>
    <scope>IDENTIFICATION</scope>
</reference>
<evidence type="ECO:0000313" key="3">
    <source>
        <dbReference type="EnsemblMetazoa" id="ASIC010399-PA"/>
    </source>
</evidence>
<dbReference type="Proteomes" id="UP000030765">
    <property type="component" value="Unassembled WGS sequence"/>
</dbReference>
<reference evidence="2 4" key="1">
    <citation type="journal article" date="2014" name="BMC Genomics">
        <title>Genome sequence of Anopheles sinensis provides insight into genetics basis of mosquito competence for malaria parasites.</title>
        <authorList>
            <person name="Zhou D."/>
            <person name="Zhang D."/>
            <person name="Ding G."/>
            <person name="Shi L."/>
            <person name="Hou Q."/>
            <person name="Ye Y."/>
            <person name="Xu Y."/>
            <person name="Zhou H."/>
            <person name="Xiong C."/>
            <person name="Li S."/>
            <person name="Yu J."/>
            <person name="Hong S."/>
            <person name="Yu X."/>
            <person name="Zou P."/>
            <person name="Chen C."/>
            <person name="Chang X."/>
            <person name="Wang W."/>
            <person name="Lv Y."/>
            <person name="Sun Y."/>
            <person name="Ma L."/>
            <person name="Shen B."/>
            <person name="Zhu C."/>
        </authorList>
    </citation>
    <scope>NUCLEOTIDE SEQUENCE [LARGE SCALE GENOMIC DNA]</scope>
</reference>
<dbReference type="EMBL" id="KE525212">
    <property type="protein sequence ID" value="KFB42666.1"/>
    <property type="molecule type" value="Genomic_DNA"/>
</dbReference>
<evidence type="ECO:0000256" key="1">
    <source>
        <dbReference type="SAM" id="MobiDB-lite"/>
    </source>
</evidence>
<dbReference type="EMBL" id="ATLV01018071">
    <property type="status" value="NOT_ANNOTATED_CDS"/>
    <property type="molecule type" value="Genomic_DNA"/>
</dbReference>
<sequence>MAHTRPPPAPQRSRVRKLFGVWEQPPGSKRRTRASTRDGSVTVHIWWIWFWGERRGWDIDRMDAGRYELHTPNTPTTDTDTPSQTLH</sequence>
<evidence type="ECO:0000313" key="2">
    <source>
        <dbReference type="EMBL" id="KFB42666.1"/>
    </source>
</evidence>